<evidence type="ECO:0000256" key="6">
    <source>
        <dbReference type="ARBA" id="ARBA00023136"/>
    </source>
</evidence>
<keyword evidence="3 8" id="KW-0808">Transferase</keyword>
<feature type="transmembrane region" description="Helical" evidence="7">
    <location>
        <begin position="163"/>
        <end position="182"/>
    </location>
</feature>
<comment type="caution">
    <text evidence="8">The sequence shown here is derived from an EMBL/GenBank/DDBJ whole genome shotgun (WGS) entry which is preliminary data.</text>
</comment>
<feature type="transmembrane region" description="Helical" evidence="7">
    <location>
        <begin position="295"/>
        <end position="314"/>
    </location>
</feature>
<feature type="transmembrane region" description="Helical" evidence="7">
    <location>
        <begin position="243"/>
        <end position="266"/>
    </location>
</feature>
<name>A0ABU5ZMQ8_9BACL</name>
<evidence type="ECO:0000256" key="1">
    <source>
        <dbReference type="ARBA" id="ARBA00004651"/>
    </source>
</evidence>
<dbReference type="PANTHER" id="PTHR22926">
    <property type="entry name" value="PHOSPHO-N-ACETYLMURAMOYL-PENTAPEPTIDE-TRANSFERASE"/>
    <property type="match status" value="1"/>
</dbReference>
<dbReference type="RefSeq" id="WP_371755916.1">
    <property type="nucleotide sequence ID" value="NZ_JAYJLD010000050.1"/>
</dbReference>
<feature type="transmembrane region" description="Helical" evidence="7">
    <location>
        <begin position="45"/>
        <end position="64"/>
    </location>
</feature>
<keyword evidence="6 7" id="KW-0472">Membrane</keyword>
<dbReference type="InterPro" id="IPR018480">
    <property type="entry name" value="PNAcMuramoyl-5peptid_Trfase_CS"/>
</dbReference>
<evidence type="ECO:0000256" key="4">
    <source>
        <dbReference type="ARBA" id="ARBA00022692"/>
    </source>
</evidence>
<dbReference type="PROSITE" id="PS01348">
    <property type="entry name" value="MRAY_2"/>
    <property type="match status" value="1"/>
</dbReference>
<protein>
    <submittedName>
        <fullName evidence="8">MraY family glycosyltransferase</fullName>
        <ecNumber evidence="8">2.7.8.-</ecNumber>
    </submittedName>
</protein>
<evidence type="ECO:0000256" key="3">
    <source>
        <dbReference type="ARBA" id="ARBA00022679"/>
    </source>
</evidence>
<feature type="transmembrane region" description="Helical" evidence="7">
    <location>
        <begin position="100"/>
        <end position="119"/>
    </location>
</feature>
<dbReference type="InterPro" id="IPR000715">
    <property type="entry name" value="Glycosyl_transferase_4"/>
</dbReference>
<dbReference type="Pfam" id="PF00953">
    <property type="entry name" value="Glycos_transf_4"/>
    <property type="match status" value="1"/>
</dbReference>
<sequence length="315" mass="34042">MQFFLSALLTSFVLVLALVPAVRRLSLQWEFVDRPSQRKIHTAPVPLMGGVAIFIGSAAALMLFEGPSPRTLTIVIGGLALVLIGSVDDWYKTKGLEFPVWPRLIGYILVSSVPLWFGIEIAGISDPIHQGYLFFTPWLSWLMTMGWIFAITNMINFIDGVDGLAAGIASISALTLMLAALYKGQEGTAVLAAILAGACIAFLGYNFYPAKIFMGDAGATFLGYTLAVIAVDGAFKSTTALSILIPILALGVPILDTSVVFIRRLLEKKSICKADKLHTHHSLLKMGLSQVQTVSFLYLIAALFSAISIILLMML</sequence>
<dbReference type="PANTHER" id="PTHR22926:SF3">
    <property type="entry name" value="UNDECAPRENYL-PHOSPHATE ALPHA-N-ACETYLGLUCOSAMINYL 1-PHOSPHATE TRANSFERASE"/>
    <property type="match status" value="1"/>
</dbReference>
<dbReference type="Proteomes" id="UP001310386">
    <property type="component" value="Unassembled WGS sequence"/>
</dbReference>
<dbReference type="EMBL" id="JAYJLD010000050">
    <property type="protein sequence ID" value="MEB3103789.1"/>
    <property type="molecule type" value="Genomic_DNA"/>
</dbReference>
<feature type="transmembrane region" description="Helical" evidence="7">
    <location>
        <begin position="71"/>
        <end position="88"/>
    </location>
</feature>
<comment type="subcellular location">
    <subcellularLocation>
        <location evidence="1">Cell membrane</location>
        <topology evidence="1">Multi-pass membrane protein</topology>
    </subcellularLocation>
</comment>
<evidence type="ECO:0000256" key="5">
    <source>
        <dbReference type="ARBA" id="ARBA00022989"/>
    </source>
</evidence>
<dbReference type="GO" id="GO:0016740">
    <property type="term" value="F:transferase activity"/>
    <property type="evidence" value="ECO:0007669"/>
    <property type="project" value="UniProtKB-KW"/>
</dbReference>
<gene>
    <name evidence="8" type="ORF">VF724_19415</name>
</gene>
<keyword evidence="4 7" id="KW-0812">Transmembrane</keyword>
<organism evidence="8 9">
    <name type="scientific">Ferviditalea candida</name>
    <dbReference type="NCBI Taxonomy" id="3108399"/>
    <lineage>
        <taxon>Bacteria</taxon>
        <taxon>Bacillati</taxon>
        <taxon>Bacillota</taxon>
        <taxon>Bacilli</taxon>
        <taxon>Bacillales</taxon>
        <taxon>Paenibacillaceae</taxon>
        <taxon>Ferviditalea</taxon>
    </lineage>
</organism>
<dbReference type="EC" id="2.7.8.-" evidence="8"/>
<keyword evidence="9" id="KW-1185">Reference proteome</keyword>
<evidence type="ECO:0000256" key="7">
    <source>
        <dbReference type="SAM" id="Phobius"/>
    </source>
</evidence>
<feature type="transmembrane region" description="Helical" evidence="7">
    <location>
        <begin position="189"/>
        <end position="208"/>
    </location>
</feature>
<dbReference type="CDD" id="cd06853">
    <property type="entry name" value="GT_WecA_like"/>
    <property type="match status" value="1"/>
</dbReference>
<accession>A0ABU5ZMQ8</accession>
<reference evidence="8" key="1">
    <citation type="submission" date="2023-12" db="EMBL/GenBank/DDBJ databases">
        <title>Fervidustalea candida gen. nov., sp. nov., a novel member of the family Paenibacillaceae isolated from a geothermal area.</title>
        <authorList>
            <person name="Li W.-J."/>
            <person name="Jiao J.-Y."/>
            <person name="Chen Y."/>
        </authorList>
    </citation>
    <scope>NUCLEOTIDE SEQUENCE</scope>
    <source>
        <strain evidence="8">SYSU GA230002</strain>
    </source>
</reference>
<keyword evidence="5 7" id="KW-1133">Transmembrane helix</keyword>
<keyword evidence="2" id="KW-1003">Cell membrane</keyword>
<evidence type="ECO:0000313" key="8">
    <source>
        <dbReference type="EMBL" id="MEB3103789.1"/>
    </source>
</evidence>
<evidence type="ECO:0000313" key="9">
    <source>
        <dbReference type="Proteomes" id="UP001310386"/>
    </source>
</evidence>
<proteinExistence type="predicted"/>
<evidence type="ECO:0000256" key="2">
    <source>
        <dbReference type="ARBA" id="ARBA00022475"/>
    </source>
</evidence>
<feature type="transmembrane region" description="Helical" evidence="7">
    <location>
        <begin position="131"/>
        <end position="151"/>
    </location>
</feature>